<gene>
    <name evidence="2" type="ORF">FN846DRAFT_39682</name>
</gene>
<evidence type="ECO:0000313" key="3">
    <source>
        <dbReference type="Proteomes" id="UP000326924"/>
    </source>
</evidence>
<dbReference type="Proteomes" id="UP000326924">
    <property type="component" value="Unassembled WGS sequence"/>
</dbReference>
<evidence type="ECO:0000313" key="2">
    <source>
        <dbReference type="EMBL" id="KAA8913903.1"/>
    </source>
</evidence>
<sequence length="151" mass="17137">MMVPTGKEIRLLAFTFVIFLFSDFFFFFFFGRMSRDVTQETFALSPTFCSFWPFTRELFLFFGGLIFFESVFHSNKTLYHSARSPRESAGFCVLTAVYCIGVGSQIRSSLRQDKPCAAKHTQGCSLMNGSLDTVGLGLTTAYRGGRRQRGY</sequence>
<dbReference type="EMBL" id="VXIS01000011">
    <property type="protein sequence ID" value="KAA8913903.1"/>
    <property type="molecule type" value="Genomic_DNA"/>
</dbReference>
<comment type="caution">
    <text evidence="2">The sequence shown here is derived from an EMBL/GenBank/DDBJ whole genome shotgun (WGS) entry which is preliminary data.</text>
</comment>
<proteinExistence type="predicted"/>
<keyword evidence="1" id="KW-1133">Transmembrane helix</keyword>
<dbReference type="InParanoid" id="A0A5J5F9H7"/>
<feature type="transmembrane region" description="Helical" evidence="1">
    <location>
        <begin position="50"/>
        <end position="68"/>
    </location>
</feature>
<dbReference type="AlphaFoldDB" id="A0A5J5F9H7"/>
<protein>
    <recommendedName>
        <fullName evidence="4">Transmembrane protein</fullName>
    </recommendedName>
</protein>
<name>A0A5J5F9H7_9PEZI</name>
<evidence type="ECO:0008006" key="4">
    <source>
        <dbReference type="Google" id="ProtNLM"/>
    </source>
</evidence>
<keyword evidence="1" id="KW-0472">Membrane</keyword>
<accession>A0A5J5F9H7</accession>
<keyword evidence="1" id="KW-0812">Transmembrane</keyword>
<feature type="transmembrane region" description="Helical" evidence="1">
    <location>
        <begin position="12"/>
        <end position="30"/>
    </location>
</feature>
<reference evidence="2 3" key="1">
    <citation type="submission" date="2019-09" db="EMBL/GenBank/DDBJ databases">
        <title>Draft genome of the ectomycorrhizal ascomycete Sphaerosporella brunnea.</title>
        <authorList>
            <consortium name="DOE Joint Genome Institute"/>
            <person name="Benucci G.M."/>
            <person name="Marozzi G."/>
            <person name="Antonielli L."/>
            <person name="Sanchez S."/>
            <person name="Marco P."/>
            <person name="Wang X."/>
            <person name="Falini L.B."/>
            <person name="Barry K."/>
            <person name="Haridas S."/>
            <person name="Lipzen A."/>
            <person name="Labutti K."/>
            <person name="Grigoriev I.V."/>
            <person name="Murat C."/>
            <person name="Martin F."/>
            <person name="Albertini E."/>
            <person name="Donnini D."/>
            <person name="Bonito G."/>
        </authorList>
    </citation>
    <scope>NUCLEOTIDE SEQUENCE [LARGE SCALE GENOMIC DNA]</scope>
    <source>
        <strain evidence="2 3">Sb_GMNB300</strain>
    </source>
</reference>
<evidence type="ECO:0000256" key="1">
    <source>
        <dbReference type="SAM" id="Phobius"/>
    </source>
</evidence>
<keyword evidence="3" id="KW-1185">Reference proteome</keyword>
<organism evidence="2 3">
    <name type="scientific">Sphaerosporella brunnea</name>
    <dbReference type="NCBI Taxonomy" id="1250544"/>
    <lineage>
        <taxon>Eukaryota</taxon>
        <taxon>Fungi</taxon>
        <taxon>Dikarya</taxon>
        <taxon>Ascomycota</taxon>
        <taxon>Pezizomycotina</taxon>
        <taxon>Pezizomycetes</taxon>
        <taxon>Pezizales</taxon>
        <taxon>Pyronemataceae</taxon>
        <taxon>Sphaerosporella</taxon>
    </lineage>
</organism>